<evidence type="ECO:0000259" key="12">
    <source>
        <dbReference type="Pfam" id="PF00999"/>
    </source>
</evidence>
<dbReference type="GO" id="GO:0015385">
    <property type="term" value="F:sodium:proton antiporter activity"/>
    <property type="evidence" value="ECO:0007669"/>
    <property type="project" value="InterPro"/>
</dbReference>
<feature type="transmembrane region" description="Helical" evidence="11">
    <location>
        <begin position="306"/>
        <end position="326"/>
    </location>
</feature>
<feature type="transmembrane region" description="Helical" evidence="11">
    <location>
        <begin position="31"/>
        <end position="51"/>
    </location>
</feature>
<dbReference type="PANTHER" id="PTHR10110:SF86">
    <property type="entry name" value="SODIUM_HYDROGEN EXCHANGER 7"/>
    <property type="match status" value="1"/>
</dbReference>
<evidence type="ECO:0000256" key="9">
    <source>
        <dbReference type="ARBA" id="ARBA00023136"/>
    </source>
</evidence>
<dbReference type="GO" id="GO:0098719">
    <property type="term" value="P:sodium ion import across plasma membrane"/>
    <property type="evidence" value="ECO:0007669"/>
    <property type="project" value="TreeGrafter"/>
</dbReference>
<feature type="transmembrane region" description="Helical" evidence="11">
    <location>
        <begin position="371"/>
        <end position="398"/>
    </location>
</feature>
<keyword evidence="7" id="KW-0915">Sodium</keyword>
<dbReference type="EMBL" id="CP059733">
    <property type="protein sequence ID" value="WDE05450.1"/>
    <property type="molecule type" value="Genomic_DNA"/>
</dbReference>
<evidence type="ECO:0000256" key="4">
    <source>
        <dbReference type="ARBA" id="ARBA00022475"/>
    </source>
</evidence>
<keyword evidence="9 11" id="KW-0472">Membrane</keyword>
<evidence type="ECO:0000256" key="5">
    <source>
        <dbReference type="ARBA" id="ARBA00022692"/>
    </source>
</evidence>
<proteinExistence type="predicted"/>
<reference evidence="13 14" key="2">
    <citation type="journal article" date="2022" name="Mar. Drugs">
        <title>Bioassay-Guided Fractionation Leads to the Detection of Cholic Acid Generated by the Rare Thalassomonas sp.</title>
        <authorList>
            <person name="Pheiffer F."/>
            <person name="Schneider Y.K."/>
            <person name="Hansen E.H."/>
            <person name="Andersen J.H."/>
            <person name="Isaksson J."/>
            <person name="Busche T."/>
            <person name="R C."/>
            <person name="Kalinowski J."/>
            <person name="Zyl L.V."/>
            <person name="Trindade M."/>
        </authorList>
    </citation>
    <scope>NUCLEOTIDE SEQUENCE [LARGE SCALE GENOMIC DNA]</scope>
    <source>
        <strain evidence="13 14">XOM25</strain>
    </source>
</reference>
<keyword evidence="4" id="KW-1003">Cell membrane</keyword>
<dbReference type="PANTHER" id="PTHR10110">
    <property type="entry name" value="SODIUM/HYDROGEN EXCHANGER"/>
    <property type="match status" value="1"/>
</dbReference>
<keyword evidence="3" id="KW-0050">Antiport</keyword>
<feature type="transmembrane region" description="Helical" evidence="11">
    <location>
        <begin position="92"/>
        <end position="115"/>
    </location>
</feature>
<protein>
    <submittedName>
        <fullName evidence="13">Sodium:proton antiporter</fullName>
    </submittedName>
</protein>
<dbReference type="RefSeq" id="WP_274038474.1">
    <property type="nucleotide sequence ID" value="NZ_CP059733.1"/>
</dbReference>
<dbReference type="KEGG" id="tvd:SG34_000420"/>
<accession>A0AAE9Z3L7</accession>
<evidence type="ECO:0000256" key="7">
    <source>
        <dbReference type="ARBA" id="ARBA00023053"/>
    </source>
</evidence>
<sequence length="403" mass="43441">MSATEIIAVMLIFAATGIAGLMVIKFIKIPYSLALVLLGFLLSFTIGIFGWDSGIRASNFQDLMLFVLLPVLIFEAAFVLDSKLLFKFLPNVLTLATLGLVLSTVLTALLLFYGINHPGFPFIAALITGAVVSATDPVAVVAQLKALKAPAELNVLIEGESLFNDATAIALFTILVSIGIGAAEPDLLSGVLQFLKIFFGGILTGVLMGYLFAFSLKLFDVNIPALVLVSLVLAYGSFYIGEHVFHVSGIVAVLFAAIIFKKTGRQALNAVEHEIHNIWESIGFIANVFVFVLLGLVISIDMFTERWLAILLAVIAATLARFVAVYTSTTLNKFTLGQTIDPGYPPIMIWGGLRGAVTIALVLSLPTELPYWWTIQSIGFGVVLFTLIVQATTTPLLVRKLKI</sequence>
<reference evidence="13 14" key="1">
    <citation type="journal article" date="2015" name="Genome Announc.">
        <title>Draft Genome Sequences of Marine Isolates of Thalassomonas viridans and Thalassomonas actiniarum.</title>
        <authorList>
            <person name="Olonade I."/>
            <person name="van Zyl L.J."/>
            <person name="Trindade M."/>
        </authorList>
    </citation>
    <scope>NUCLEOTIDE SEQUENCE [LARGE SCALE GENOMIC DNA]</scope>
    <source>
        <strain evidence="13 14">XOM25</strain>
    </source>
</reference>
<feature type="transmembrane region" description="Helical" evidence="11">
    <location>
        <begin position="63"/>
        <end position="80"/>
    </location>
</feature>
<dbReference type="Pfam" id="PF00999">
    <property type="entry name" value="Na_H_Exchanger"/>
    <property type="match status" value="1"/>
</dbReference>
<dbReference type="InterPro" id="IPR018422">
    <property type="entry name" value="Cation/H_exchanger_CPA1"/>
</dbReference>
<feature type="transmembrane region" description="Helical" evidence="11">
    <location>
        <begin position="221"/>
        <end position="238"/>
    </location>
</feature>
<dbReference type="GO" id="GO:0051453">
    <property type="term" value="P:regulation of intracellular pH"/>
    <property type="evidence" value="ECO:0007669"/>
    <property type="project" value="TreeGrafter"/>
</dbReference>
<evidence type="ECO:0000256" key="1">
    <source>
        <dbReference type="ARBA" id="ARBA00004651"/>
    </source>
</evidence>
<feature type="domain" description="Cation/H+ exchanger transmembrane" evidence="12">
    <location>
        <begin position="18"/>
        <end position="400"/>
    </location>
</feature>
<keyword evidence="8" id="KW-0406">Ion transport</keyword>
<evidence type="ECO:0000256" key="8">
    <source>
        <dbReference type="ARBA" id="ARBA00023065"/>
    </source>
</evidence>
<dbReference type="AlphaFoldDB" id="A0AAE9Z3L7"/>
<dbReference type="InterPro" id="IPR006153">
    <property type="entry name" value="Cation/H_exchanger_TM"/>
</dbReference>
<feature type="transmembrane region" description="Helical" evidence="11">
    <location>
        <begin position="347"/>
        <end position="365"/>
    </location>
</feature>
<keyword evidence="10" id="KW-0739">Sodium transport</keyword>
<feature type="transmembrane region" description="Helical" evidence="11">
    <location>
        <begin position="194"/>
        <end position="214"/>
    </location>
</feature>
<evidence type="ECO:0000313" key="13">
    <source>
        <dbReference type="EMBL" id="WDE05450.1"/>
    </source>
</evidence>
<dbReference type="Gene3D" id="6.10.140.1330">
    <property type="match status" value="1"/>
</dbReference>
<dbReference type="Proteomes" id="UP000032352">
    <property type="component" value="Chromosome"/>
</dbReference>
<keyword evidence="5 11" id="KW-0812">Transmembrane</keyword>
<organism evidence="13 14">
    <name type="scientific">Thalassomonas viridans</name>
    <dbReference type="NCBI Taxonomy" id="137584"/>
    <lineage>
        <taxon>Bacteria</taxon>
        <taxon>Pseudomonadati</taxon>
        <taxon>Pseudomonadota</taxon>
        <taxon>Gammaproteobacteria</taxon>
        <taxon>Alteromonadales</taxon>
        <taxon>Colwelliaceae</taxon>
        <taxon>Thalassomonas</taxon>
    </lineage>
</organism>
<feature type="transmembrane region" description="Helical" evidence="11">
    <location>
        <begin position="6"/>
        <end position="24"/>
    </location>
</feature>
<feature type="transmembrane region" description="Helical" evidence="11">
    <location>
        <begin position="244"/>
        <end position="260"/>
    </location>
</feature>
<dbReference type="GO" id="GO:0005886">
    <property type="term" value="C:plasma membrane"/>
    <property type="evidence" value="ECO:0007669"/>
    <property type="project" value="UniProtKB-SubCell"/>
</dbReference>
<evidence type="ECO:0000256" key="2">
    <source>
        <dbReference type="ARBA" id="ARBA00022448"/>
    </source>
</evidence>
<feature type="transmembrane region" description="Helical" evidence="11">
    <location>
        <begin position="281"/>
        <end position="300"/>
    </location>
</feature>
<keyword evidence="2" id="KW-0813">Transport</keyword>
<evidence type="ECO:0000256" key="10">
    <source>
        <dbReference type="ARBA" id="ARBA00023201"/>
    </source>
</evidence>
<keyword evidence="14" id="KW-1185">Reference proteome</keyword>
<evidence type="ECO:0000256" key="3">
    <source>
        <dbReference type="ARBA" id="ARBA00022449"/>
    </source>
</evidence>
<dbReference type="GO" id="GO:0015386">
    <property type="term" value="F:potassium:proton antiporter activity"/>
    <property type="evidence" value="ECO:0007669"/>
    <property type="project" value="TreeGrafter"/>
</dbReference>
<feature type="transmembrane region" description="Helical" evidence="11">
    <location>
        <begin position="162"/>
        <end position="182"/>
    </location>
</feature>
<keyword evidence="6 11" id="KW-1133">Transmembrane helix</keyword>
<evidence type="ECO:0000313" key="14">
    <source>
        <dbReference type="Proteomes" id="UP000032352"/>
    </source>
</evidence>
<feature type="transmembrane region" description="Helical" evidence="11">
    <location>
        <begin position="121"/>
        <end position="142"/>
    </location>
</feature>
<gene>
    <name evidence="13" type="ORF">SG34_000420</name>
</gene>
<name>A0AAE9Z3L7_9GAMM</name>
<evidence type="ECO:0000256" key="11">
    <source>
        <dbReference type="SAM" id="Phobius"/>
    </source>
</evidence>
<comment type="subcellular location">
    <subcellularLocation>
        <location evidence="1">Cell membrane</location>
        <topology evidence="1">Multi-pass membrane protein</topology>
    </subcellularLocation>
</comment>
<evidence type="ECO:0000256" key="6">
    <source>
        <dbReference type="ARBA" id="ARBA00022989"/>
    </source>
</evidence>